<keyword evidence="4" id="KW-1185">Reference proteome</keyword>
<name>A0AAF0EG71_9BASI</name>
<evidence type="ECO:0000313" key="3">
    <source>
        <dbReference type="EMBL" id="WFD24035.1"/>
    </source>
</evidence>
<dbReference type="EMBL" id="CP119904">
    <property type="protein sequence ID" value="WFD24035.1"/>
    <property type="molecule type" value="Genomic_DNA"/>
</dbReference>
<protein>
    <recommendedName>
        <fullName evidence="2">Zn(2)-C6 fungal-type domain-containing protein</fullName>
    </recommendedName>
</protein>
<dbReference type="PROSITE" id="PS00463">
    <property type="entry name" value="ZN2_CY6_FUNGAL_1"/>
    <property type="match status" value="1"/>
</dbReference>
<dbReference type="GO" id="GO:0000981">
    <property type="term" value="F:DNA-binding transcription factor activity, RNA polymerase II-specific"/>
    <property type="evidence" value="ECO:0007669"/>
    <property type="project" value="InterPro"/>
</dbReference>
<organism evidence="3 4">
    <name type="scientific">Malassezia equina</name>
    <dbReference type="NCBI Taxonomy" id="1381935"/>
    <lineage>
        <taxon>Eukaryota</taxon>
        <taxon>Fungi</taxon>
        <taxon>Dikarya</taxon>
        <taxon>Basidiomycota</taxon>
        <taxon>Ustilaginomycotina</taxon>
        <taxon>Malasseziomycetes</taxon>
        <taxon>Malasseziales</taxon>
        <taxon>Malasseziaceae</taxon>
        <taxon>Malassezia</taxon>
    </lineage>
</organism>
<reference evidence="3" key="1">
    <citation type="submission" date="2023-03" db="EMBL/GenBank/DDBJ databases">
        <title>Mating type loci evolution in Malassezia.</title>
        <authorList>
            <person name="Coelho M.A."/>
        </authorList>
    </citation>
    <scope>NUCLEOTIDE SEQUENCE</scope>
    <source>
        <strain evidence="3">CBS 12830</strain>
    </source>
</reference>
<dbReference type="GO" id="GO:0008270">
    <property type="term" value="F:zinc ion binding"/>
    <property type="evidence" value="ECO:0007669"/>
    <property type="project" value="InterPro"/>
</dbReference>
<evidence type="ECO:0000259" key="2">
    <source>
        <dbReference type="PROSITE" id="PS50048"/>
    </source>
</evidence>
<dbReference type="SUPFAM" id="SSF57701">
    <property type="entry name" value="Zn2/Cys6 DNA-binding domain"/>
    <property type="match status" value="1"/>
</dbReference>
<evidence type="ECO:0000256" key="1">
    <source>
        <dbReference type="SAM" id="MobiDB-lite"/>
    </source>
</evidence>
<evidence type="ECO:0000313" key="4">
    <source>
        <dbReference type="Proteomes" id="UP001214415"/>
    </source>
</evidence>
<dbReference type="InterPro" id="IPR001138">
    <property type="entry name" value="Zn2Cys6_DnaBD"/>
</dbReference>
<dbReference type="CDD" id="cd00067">
    <property type="entry name" value="GAL4"/>
    <property type="match status" value="1"/>
</dbReference>
<feature type="domain" description="Zn(2)-C6 fungal-type" evidence="2">
    <location>
        <begin position="117"/>
        <end position="152"/>
    </location>
</feature>
<dbReference type="Gene3D" id="4.10.240.10">
    <property type="entry name" value="Zn(2)-C6 fungal-type DNA-binding domain"/>
    <property type="match status" value="1"/>
</dbReference>
<sequence>MAKYLNGQEGDEPTREFFGHRKSYSVVTDPDRTIDATPETVETLLTTICAWGSQHIVLPFETLDMSVFEPMGHTSLLDAAQNDPELGFRCTAPTGTPATVLPEPGSTKRQKRRQGVACDTCRLRRVRCDLMEQPPGVKACSRCRVKQIVCTDRYIQWRRGRDMMKNAGASRSMPGVQLLPHREEFVQLNELPSSIRSLSQQELIDYGVSREAVYNHFVRRALILVHRHNIVNSCTIQGTIVLTMLASLLDYTRPKMAYESQRVASQHVMSLFRRSEFDLGCVLQCLPLSDQFARLSGNRLPQSTWVYDAVSNVSYLRKPHFPRNFYVVGFRGGLDATVNQLPVSDVMDVCKQADPVSAISMYLLLSQFIGVVAHDAYESMMSLPALQTIPPTMASVAEIRSACHRLWNDLHQIELCMHILADKMRETYRLAFPMNMLLWGWLLLSLNFLLHQAIARRVTEWFSSTKAYHQWAMYSEEEQTEPLMEAIHDLLRESQLCTLGISRTIAHYARNLLPTGLLFRGSSMIRQLFRVTQCIARALPVSDESAEPHQDEPEIVPGPTSLHSLLNPTAGAPPPSMPASPTETLPFASPHDMDLLLSIPDSRSHEPFTRRTKRREIDGCIRGLGQIGFSQAGIDVEIRRIIDLVHFMR</sequence>
<dbReference type="InterPro" id="IPR036864">
    <property type="entry name" value="Zn2-C6_fun-type_DNA-bd_sf"/>
</dbReference>
<proteinExistence type="predicted"/>
<dbReference type="SMART" id="SM00066">
    <property type="entry name" value="GAL4"/>
    <property type="match status" value="1"/>
</dbReference>
<accession>A0AAF0EG71</accession>
<dbReference type="Proteomes" id="UP001214415">
    <property type="component" value="Chromosome 5"/>
</dbReference>
<dbReference type="PROSITE" id="PS50048">
    <property type="entry name" value="ZN2_CY6_FUNGAL_2"/>
    <property type="match status" value="1"/>
</dbReference>
<dbReference type="AlphaFoldDB" id="A0AAF0EG71"/>
<gene>
    <name evidence="3" type="ORF">MEQU1_002732</name>
</gene>
<feature type="region of interest" description="Disordered" evidence="1">
    <location>
        <begin position="542"/>
        <end position="561"/>
    </location>
</feature>
<dbReference type="Pfam" id="PF00172">
    <property type="entry name" value="Zn_clus"/>
    <property type="match status" value="1"/>
</dbReference>